<keyword evidence="1" id="KW-0472">Membrane</keyword>
<feature type="domain" description="M23ase beta-sheet core" evidence="2">
    <location>
        <begin position="205"/>
        <end position="299"/>
    </location>
</feature>
<dbReference type="CDD" id="cd12797">
    <property type="entry name" value="M23_peptidase"/>
    <property type="match status" value="1"/>
</dbReference>
<dbReference type="PANTHER" id="PTHR21666:SF291">
    <property type="entry name" value="STAGE II SPORULATION PROTEIN Q"/>
    <property type="match status" value="1"/>
</dbReference>
<name>A0A8J3ATI7_9BURK</name>
<evidence type="ECO:0000313" key="4">
    <source>
        <dbReference type="Proteomes" id="UP000642180"/>
    </source>
</evidence>
<comment type="caution">
    <text evidence="3">The sequence shown here is derived from an EMBL/GenBank/DDBJ whole genome shotgun (WGS) entry which is preliminary data.</text>
</comment>
<evidence type="ECO:0000256" key="1">
    <source>
        <dbReference type="SAM" id="Phobius"/>
    </source>
</evidence>
<dbReference type="PANTHER" id="PTHR21666">
    <property type="entry name" value="PEPTIDASE-RELATED"/>
    <property type="match status" value="1"/>
</dbReference>
<accession>A0A8J3ATI7</accession>
<reference evidence="4" key="1">
    <citation type="journal article" date="2019" name="Int. J. Syst. Evol. Microbiol.">
        <title>The Global Catalogue of Microorganisms (GCM) 10K type strain sequencing project: providing services to taxonomists for standard genome sequencing and annotation.</title>
        <authorList>
            <consortium name="The Broad Institute Genomics Platform"/>
            <consortium name="The Broad Institute Genome Sequencing Center for Infectious Disease"/>
            <person name="Wu L."/>
            <person name="Ma J."/>
        </authorList>
    </citation>
    <scope>NUCLEOTIDE SEQUENCE [LARGE SCALE GENOMIC DNA]</scope>
    <source>
        <strain evidence="4">CCM 2767</strain>
    </source>
</reference>
<dbReference type="InterPro" id="IPR050570">
    <property type="entry name" value="Cell_wall_metabolism_enzyme"/>
</dbReference>
<sequence>MQIILLHPRFTHAKSVTLTRRHLALLLMVFVCSIIGGALLLSYVALSQAANMPAPVRDLVGSSSSVEDADKDKYLKENLALMARRVGEMQAQMMRLDALGERVQGLAGVKPTEFNFGEKPGRGGLSPEMDGTSSRDLTLSEFQALLDGMSHDLERRADYLNVVESALMSDKIQSRLLPTVQPVNVAYNASTFGRRLDPFTGRSSMHEGIDFAAPSGTPIMAAAGGVVTSAEFHPAYGNMLEIDHGNDMITRYAHASRLVVQLGDIVRRGQHIADIGSTGRSTGPHLHFEVRIKGVAQDPHKFLVAGASHAKKLALSAR</sequence>
<dbReference type="Proteomes" id="UP000642180">
    <property type="component" value="Unassembled WGS sequence"/>
</dbReference>
<dbReference type="Gene3D" id="2.70.70.10">
    <property type="entry name" value="Glucose Permease (Domain IIA)"/>
    <property type="match status" value="1"/>
</dbReference>
<gene>
    <name evidence="3" type="ORF">GCM10008066_22640</name>
</gene>
<keyword evidence="1" id="KW-1133">Transmembrane helix</keyword>
<keyword evidence="4" id="KW-1185">Reference proteome</keyword>
<proteinExistence type="predicted"/>
<feature type="transmembrane region" description="Helical" evidence="1">
    <location>
        <begin position="23"/>
        <end position="46"/>
    </location>
</feature>
<dbReference type="FunFam" id="2.70.70.10:FF:000006">
    <property type="entry name" value="M23 family peptidase"/>
    <property type="match status" value="1"/>
</dbReference>
<dbReference type="RefSeq" id="WP_188381460.1">
    <property type="nucleotide sequence ID" value="NZ_BMDI01000002.1"/>
</dbReference>
<dbReference type="InterPro" id="IPR016047">
    <property type="entry name" value="M23ase_b-sheet_dom"/>
</dbReference>
<dbReference type="EMBL" id="BMDI01000002">
    <property type="protein sequence ID" value="GGI20160.1"/>
    <property type="molecule type" value="Genomic_DNA"/>
</dbReference>
<dbReference type="AlphaFoldDB" id="A0A8J3ATI7"/>
<organism evidence="3 4">
    <name type="scientific">Oxalicibacterium faecigallinarum</name>
    <dbReference type="NCBI Taxonomy" id="573741"/>
    <lineage>
        <taxon>Bacteria</taxon>
        <taxon>Pseudomonadati</taxon>
        <taxon>Pseudomonadota</taxon>
        <taxon>Betaproteobacteria</taxon>
        <taxon>Burkholderiales</taxon>
        <taxon>Oxalobacteraceae</taxon>
        <taxon>Oxalicibacterium</taxon>
    </lineage>
</organism>
<evidence type="ECO:0000259" key="2">
    <source>
        <dbReference type="Pfam" id="PF01551"/>
    </source>
</evidence>
<protein>
    <submittedName>
        <fullName evidence="3">Peptidase M23</fullName>
    </submittedName>
</protein>
<dbReference type="InterPro" id="IPR011055">
    <property type="entry name" value="Dup_hybrid_motif"/>
</dbReference>
<dbReference type="GO" id="GO:0004222">
    <property type="term" value="F:metalloendopeptidase activity"/>
    <property type="evidence" value="ECO:0007669"/>
    <property type="project" value="TreeGrafter"/>
</dbReference>
<dbReference type="SUPFAM" id="SSF51261">
    <property type="entry name" value="Duplicated hybrid motif"/>
    <property type="match status" value="1"/>
</dbReference>
<dbReference type="Pfam" id="PF01551">
    <property type="entry name" value="Peptidase_M23"/>
    <property type="match status" value="1"/>
</dbReference>
<keyword evidence="1" id="KW-0812">Transmembrane</keyword>
<evidence type="ECO:0000313" key="3">
    <source>
        <dbReference type="EMBL" id="GGI20160.1"/>
    </source>
</evidence>